<proteinExistence type="inferred from homology"/>
<dbReference type="GO" id="GO:0051082">
    <property type="term" value="F:unfolded protein binding"/>
    <property type="evidence" value="ECO:0007669"/>
    <property type="project" value="TreeGrafter"/>
</dbReference>
<dbReference type="Pfam" id="PF00011">
    <property type="entry name" value="HSP20"/>
    <property type="match status" value="2"/>
</dbReference>
<dbReference type="AlphaFoldDB" id="A0AAE1FH27"/>
<dbReference type="GO" id="GO:0005634">
    <property type="term" value="C:nucleus"/>
    <property type="evidence" value="ECO:0007669"/>
    <property type="project" value="TreeGrafter"/>
</dbReference>
<feature type="region of interest" description="Disordered" evidence="3">
    <location>
        <begin position="448"/>
        <end position="472"/>
    </location>
</feature>
<feature type="compositionally biased region" description="Polar residues" evidence="3">
    <location>
        <begin position="551"/>
        <end position="580"/>
    </location>
</feature>
<evidence type="ECO:0000259" key="4">
    <source>
        <dbReference type="PROSITE" id="PS01031"/>
    </source>
</evidence>
<evidence type="ECO:0000313" key="5">
    <source>
        <dbReference type="EMBL" id="KAK3873928.1"/>
    </source>
</evidence>
<organism evidence="5 6">
    <name type="scientific">Petrolisthes cinctipes</name>
    <name type="common">Flat porcelain crab</name>
    <dbReference type="NCBI Taxonomy" id="88211"/>
    <lineage>
        <taxon>Eukaryota</taxon>
        <taxon>Metazoa</taxon>
        <taxon>Ecdysozoa</taxon>
        <taxon>Arthropoda</taxon>
        <taxon>Crustacea</taxon>
        <taxon>Multicrustacea</taxon>
        <taxon>Malacostraca</taxon>
        <taxon>Eumalacostraca</taxon>
        <taxon>Eucarida</taxon>
        <taxon>Decapoda</taxon>
        <taxon>Pleocyemata</taxon>
        <taxon>Anomura</taxon>
        <taxon>Galatheoidea</taxon>
        <taxon>Porcellanidae</taxon>
        <taxon>Petrolisthes</taxon>
    </lineage>
</organism>
<feature type="compositionally biased region" description="Polar residues" evidence="3">
    <location>
        <begin position="506"/>
        <end position="523"/>
    </location>
</feature>
<name>A0AAE1FH27_PETCI</name>
<protein>
    <recommendedName>
        <fullName evidence="4">SHSP domain-containing protein</fullName>
    </recommendedName>
</protein>
<dbReference type="GO" id="GO:0005737">
    <property type="term" value="C:cytoplasm"/>
    <property type="evidence" value="ECO:0007669"/>
    <property type="project" value="TreeGrafter"/>
</dbReference>
<dbReference type="CDD" id="cd06526">
    <property type="entry name" value="metazoan_ACD"/>
    <property type="match status" value="1"/>
</dbReference>
<feature type="domain" description="SHSP" evidence="4">
    <location>
        <begin position="95"/>
        <end position="203"/>
    </location>
</feature>
<evidence type="ECO:0000256" key="1">
    <source>
        <dbReference type="PROSITE-ProRule" id="PRU00285"/>
    </source>
</evidence>
<dbReference type="SUPFAM" id="SSF49764">
    <property type="entry name" value="HSP20-like chaperones"/>
    <property type="match status" value="2"/>
</dbReference>
<feature type="domain" description="SHSP" evidence="4">
    <location>
        <begin position="315"/>
        <end position="422"/>
    </location>
</feature>
<gene>
    <name evidence="5" type="ORF">Pcinc_021085</name>
</gene>
<evidence type="ECO:0000256" key="3">
    <source>
        <dbReference type="SAM" id="MobiDB-lite"/>
    </source>
</evidence>
<dbReference type="Gene3D" id="2.60.40.790">
    <property type="match status" value="2"/>
</dbReference>
<sequence>MAPITDELVKFPKIFNSSARKNKKYTDLMTFSLPISHRGLFLQDSIFEYAYAAFDEAVRRILERWGERISVDEVKDNTKLRLSSNLSRYRQLRPKNLKEKDQAVVLTADTNTNRIVMDVFGLMNKELKVKVVGEQQVMVEGRLETNGDFPLSSSSFRRSFSLPQDTNMEFISSVMSIDGILTIIAPRTADLKMQSREILIPVKLVGEGDSCVPRPSPFLDGCWASGLRASNLQARHTIKSFIRSKIQQREADTYREKIMKCPIFPIPTLGAFFSDPFFKESWEAFQEAVREVLLRWGDLTTTANPLTRYRTLRATHLREDNQAMWSSEDDHNYKVVLDVQDFIDGGDICVQFINPREIVIKGHVGNNTTNSKAEKFLCHFVLPGEVDMDGASSVMSADGVLTVTAPKKTTHSQMREIMLPVTLDQETPADTSVRPYIAVPTRSEASVTSLIHPDPEPPLVTSPIQSPRDPEPVETPIPVSILEPEPRVTSPILMFITEPKHRVTSPIYQQPRESSPHQMSTQALEAQITANKLTSHLEPRPRVLSPILESRVTSPTRTTNSQPEPQVTSPNPQPRVTSPAPSDVSEDDCDSPGKLWTFCPHGVVIEEIC</sequence>
<dbReference type="PROSITE" id="PS01031">
    <property type="entry name" value="SHSP"/>
    <property type="match status" value="2"/>
</dbReference>
<feature type="region of interest" description="Disordered" evidence="3">
    <location>
        <begin position="533"/>
        <end position="592"/>
    </location>
</feature>
<dbReference type="Proteomes" id="UP001286313">
    <property type="component" value="Unassembled WGS sequence"/>
</dbReference>
<comment type="caution">
    <text evidence="5">The sequence shown here is derived from an EMBL/GenBank/DDBJ whole genome shotgun (WGS) entry which is preliminary data.</text>
</comment>
<comment type="similarity">
    <text evidence="1 2">Belongs to the small heat shock protein (HSP20) family.</text>
</comment>
<dbReference type="GO" id="GO:0042026">
    <property type="term" value="P:protein refolding"/>
    <property type="evidence" value="ECO:0007669"/>
    <property type="project" value="TreeGrafter"/>
</dbReference>
<reference evidence="5" key="1">
    <citation type="submission" date="2023-10" db="EMBL/GenBank/DDBJ databases">
        <title>Genome assemblies of two species of porcelain crab, Petrolisthes cinctipes and Petrolisthes manimaculis (Anomura: Porcellanidae).</title>
        <authorList>
            <person name="Angst P."/>
        </authorList>
    </citation>
    <scope>NUCLEOTIDE SEQUENCE</scope>
    <source>
        <strain evidence="5">PB745_01</strain>
        <tissue evidence="5">Gill</tissue>
    </source>
</reference>
<feature type="region of interest" description="Disordered" evidence="3">
    <location>
        <begin position="504"/>
        <end position="523"/>
    </location>
</feature>
<evidence type="ECO:0000256" key="2">
    <source>
        <dbReference type="RuleBase" id="RU003616"/>
    </source>
</evidence>
<dbReference type="GO" id="GO:0009408">
    <property type="term" value="P:response to heat"/>
    <property type="evidence" value="ECO:0007669"/>
    <property type="project" value="TreeGrafter"/>
</dbReference>
<dbReference type="InterPro" id="IPR002068">
    <property type="entry name" value="A-crystallin/Hsp20_dom"/>
</dbReference>
<dbReference type="PANTHER" id="PTHR45640">
    <property type="entry name" value="HEAT SHOCK PROTEIN HSP-12.2-RELATED"/>
    <property type="match status" value="1"/>
</dbReference>
<evidence type="ECO:0000313" key="6">
    <source>
        <dbReference type="Proteomes" id="UP001286313"/>
    </source>
</evidence>
<dbReference type="EMBL" id="JAWQEG010002166">
    <property type="protein sequence ID" value="KAK3873928.1"/>
    <property type="molecule type" value="Genomic_DNA"/>
</dbReference>
<keyword evidence="6" id="KW-1185">Reference proteome</keyword>
<dbReference type="PANTHER" id="PTHR45640:SF26">
    <property type="entry name" value="RE23625P"/>
    <property type="match status" value="1"/>
</dbReference>
<dbReference type="InterPro" id="IPR001436">
    <property type="entry name" value="Alpha-crystallin/sHSP_animal"/>
</dbReference>
<dbReference type="InterPro" id="IPR008978">
    <property type="entry name" value="HSP20-like_chaperone"/>
</dbReference>
<accession>A0AAE1FH27</accession>